<dbReference type="EMBL" id="JACHNC010000001">
    <property type="protein sequence ID" value="MBB4751641.1"/>
    <property type="molecule type" value="Genomic_DNA"/>
</dbReference>
<dbReference type="AlphaFoldDB" id="A0A7W7HJE8"/>
<dbReference type="RefSeq" id="WP_188123644.1">
    <property type="nucleotide sequence ID" value="NZ_BOMP01000104.1"/>
</dbReference>
<proteinExistence type="predicted"/>
<evidence type="ECO:0000313" key="2">
    <source>
        <dbReference type="Proteomes" id="UP000590511"/>
    </source>
</evidence>
<dbReference type="Proteomes" id="UP000590511">
    <property type="component" value="Unassembled WGS sequence"/>
</dbReference>
<organism evidence="1 2">
    <name type="scientific">Actinoplanes lobatus</name>
    <dbReference type="NCBI Taxonomy" id="113568"/>
    <lineage>
        <taxon>Bacteria</taxon>
        <taxon>Bacillati</taxon>
        <taxon>Actinomycetota</taxon>
        <taxon>Actinomycetes</taxon>
        <taxon>Micromonosporales</taxon>
        <taxon>Micromonosporaceae</taxon>
        <taxon>Actinoplanes</taxon>
    </lineage>
</organism>
<comment type="caution">
    <text evidence="1">The sequence shown here is derived from an EMBL/GenBank/DDBJ whole genome shotgun (WGS) entry which is preliminary data.</text>
</comment>
<evidence type="ECO:0000313" key="1">
    <source>
        <dbReference type="EMBL" id="MBB4751641.1"/>
    </source>
</evidence>
<accession>A0A7W7HJE8</accession>
<reference evidence="1 2" key="1">
    <citation type="submission" date="2020-08" db="EMBL/GenBank/DDBJ databases">
        <title>Sequencing the genomes of 1000 actinobacteria strains.</title>
        <authorList>
            <person name="Klenk H.-P."/>
        </authorList>
    </citation>
    <scope>NUCLEOTIDE SEQUENCE [LARGE SCALE GENOMIC DNA]</scope>
    <source>
        <strain evidence="1 2">DSM 43150</strain>
    </source>
</reference>
<gene>
    <name evidence="1" type="ORF">BJ964_005802</name>
</gene>
<name>A0A7W7HJE8_9ACTN</name>
<protein>
    <submittedName>
        <fullName evidence="1">Uncharacterized protein</fullName>
    </submittedName>
</protein>
<sequence length="88" mass="9587">MGSKRGLFLSALARSIESGAAPCPMCGKDNLRLRYVADPVSRVGYLDAWCDDCFRGVHVSRVSVPDGVRFTPFGECEEGDVPNYTTVN</sequence>